<dbReference type="Proteomes" id="UP000502706">
    <property type="component" value="Chromosome"/>
</dbReference>
<keyword evidence="3" id="KW-1185">Reference proteome</keyword>
<dbReference type="EMBL" id="CP045121">
    <property type="protein sequence ID" value="QIN77966.1"/>
    <property type="molecule type" value="Genomic_DNA"/>
</dbReference>
<accession>A0A6G8PUU6</accession>
<evidence type="ECO:0000313" key="3">
    <source>
        <dbReference type="Proteomes" id="UP000502706"/>
    </source>
</evidence>
<organism evidence="2 3">
    <name type="scientific">Rubrobacter marinus</name>
    <dbReference type="NCBI Taxonomy" id="2653852"/>
    <lineage>
        <taxon>Bacteria</taxon>
        <taxon>Bacillati</taxon>
        <taxon>Actinomycetota</taxon>
        <taxon>Rubrobacteria</taxon>
        <taxon>Rubrobacterales</taxon>
        <taxon>Rubrobacteraceae</taxon>
        <taxon>Rubrobacter</taxon>
    </lineage>
</organism>
<sequence length="184" mass="18976">MGNVHPLTLLLVLLGAVPLVVGGAGLASFFLLRSGYGYLVGACSRSSSPSSSSASSAPCSGGRPPAGGGRKGTETKGPMMYSPAPMEPGRARGGEGDADLAAVEEKLARLEKLAENLETVPDGEITGVLEEATALLGEVNARIEEGIRASENEARQLGDLIREVDFGPFDRALEEMERPPGGGR</sequence>
<proteinExistence type="predicted"/>
<feature type="region of interest" description="Disordered" evidence="1">
    <location>
        <begin position="48"/>
        <end position="97"/>
    </location>
</feature>
<evidence type="ECO:0000313" key="2">
    <source>
        <dbReference type="EMBL" id="QIN77966.1"/>
    </source>
</evidence>
<dbReference type="KEGG" id="rmar:GBA65_04900"/>
<gene>
    <name evidence="2" type="ORF">GBA65_04900</name>
</gene>
<reference evidence="2 3" key="1">
    <citation type="submission" date="2019-10" db="EMBL/GenBank/DDBJ databases">
        <title>Rubrobacter sp nov SCSIO 52915 isolated from a deep-sea sediment in the South China Sea.</title>
        <authorList>
            <person name="Chen R.W."/>
        </authorList>
    </citation>
    <scope>NUCLEOTIDE SEQUENCE [LARGE SCALE GENOMIC DNA]</scope>
    <source>
        <strain evidence="2 3">SCSIO 52915</strain>
    </source>
</reference>
<evidence type="ECO:0000256" key="1">
    <source>
        <dbReference type="SAM" id="MobiDB-lite"/>
    </source>
</evidence>
<dbReference type="RefSeq" id="WP_166395642.1">
    <property type="nucleotide sequence ID" value="NZ_CP045121.1"/>
</dbReference>
<feature type="compositionally biased region" description="Low complexity" evidence="1">
    <location>
        <begin position="48"/>
        <end position="63"/>
    </location>
</feature>
<dbReference type="AlphaFoldDB" id="A0A6G8PUU6"/>
<name>A0A6G8PUU6_9ACTN</name>
<protein>
    <submittedName>
        <fullName evidence="2">Uncharacterized protein</fullName>
    </submittedName>
</protein>